<dbReference type="Pfam" id="PF05186">
    <property type="entry name" value="Dpy-30"/>
    <property type="match status" value="1"/>
</dbReference>
<name>A0A1Y2H634_9FUNG</name>
<evidence type="ECO:0000313" key="6">
    <source>
        <dbReference type="Proteomes" id="UP000193411"/>
    </source>
</evidence>
<dbReference type="Proteomes" id="UP000193411">
    <property type="component" value="Unassembled WGS sequence"/>
</dbReference>
<dbReference type="InterPro" id="IPR000850">
    <property type="entry name" value="Adenylat/UMP-CMP_kin"/>
</dbReference>
<evidence type="ECO:0000256" key="1">
    <source>
        <dbReference type="ARBA" id="ARBA00022679"/>
    </source>
</evidence>
<dbReference type="GO" id="GO:0019205">
    <property type="term" value="F:nucleobase-containing compound kinase activity"/>
    <property type="evidence" value="ECO:0007669"/>
    <property type="project" value="InterPro"/>
</dbReference>
<evidence type="ECO:0000256" key="3">
    <source>
        <dbReference type="ARBA" id="ARBA00022777"/>
    </source>
</evidence>
<dbReference type="STRING" id="765915.A0A1Y2H634"/>
<feature type="compositionally biased region" description="Polar residues" evidence="4">
    <location>
        <begin position="57"/>
        <end position="73"/>
    </location>
</feature>
<dbReference type="InterPro" id="IPR036291">
    <property type="entry name" value="NAD(P)-bd_dom_sf"/>
</dbReference>
<dbReference type="InterPro" id="IPR027417">
    <property type="entry name" value="P-loop_NTPase"/>
</dbReference>
<evidence type="ECO:0000256" key="4">
    <source>
        <dbReference type="SAM" id="MobiDB-lite"/>
    </source>
</evidence>
<keyword evidence="3" id="KW-0418">Kinase</keyword>
<keyword evidence="2" id="KW-0547">Nucleotide-binding</keyword>
<accession>A0A1Y2H634</accession>
<dbReference type="InterPro" id="IPR007858">
    <property type="entry name" value="Dpy-30_motif"/>
</dbReference>
<dbReference type="SUPFAM" id="SSF52540">
    <property type="entry name" value="P-loop containing nucleoside triphosphate hydrolases"/>
    <property type="match status" value="1"/>
</dbReference>
<dbReference type="GO" id="GO:0006139">
    <property type="term" value="P:nucleobase-containing compound metabolic process"/>
    <property type="evidence" value="ECO:0007669"/>
    <property type="project" value="InterPro"/>
</dbReference>
<dbReference type="Gene3D" id="3.40.50.300">
    <property type="entry name" value="P-loop containing nucleotide triphosphate hydrolases"/>
    <property type="match status" value="1"/>
</dbReference>
<gene>
    <name evidence="5" type="ORF">BCR44DRAFT_1446619</name>
</gene>
<reference evidence="5 6" key="1">
    <citation type="submission" date="2016-07" db="EMBL/GenBank/DDBJ databases">
        <title>Pervasive Adenine N6-methylation of Active Genes in Fungi.</title>
        <authorList>
            <consortium name="DOE Joint Genome Institute"/>
            <person name="Mondo S.J."/>
            <person name="Dannebaum R.O."/>
            <person name="Kuo R.C."/>
            <person name="Labutti K."/>
            <person name="Haridas S."/>
            <person name="Kuo A."/>
            <person name="Salamov A."/>
            <person name="Ahrendt S.R."/>
            <person name="Lipzen A."/>
            <person name="Sullivan W."/>
            <person name="Andreopoulos W.B."/>
            <person name="Clum A."/>
            <person name="Lindquist E."/>
            <person name="Daum C."/>
            <person name="Ramamoorthy G.K."/>
            <person name="Gryganskyi A."/>
            <person name="Culley D."/>
            <person name="Magnuson J.K."/>
            <person name="James T.Y."/>
            <person name="O'Malley M.A."/>
            <person name="Stajich J.E."/>
            <person name="Spatafora J.W."/>
            <person name="Visel A."/>
            <person name="Grigoriev I.V."/>
        </authorList>
    </citation>
    <scope>NUCLEOTIDE SEQUENCE [LARGE SCALE GENOMIC DNA]</scope>
    <source>
        <strain evidence="5 6">PL171</strain>
    </source>
</reference>
<feature type="region of interest" description="Disordered" evidence="4">
    <location>
        <begin position="32"/>
        <end position="75"/>
    </location>
</feature>
<proteinExistence type="predicted"/>
<dbReference type="GO" id="GO:0005524">
    <property type="term" value="F:ATP binding"/>
    <property type="evidence" value="ECO:0007669"/>
    <property type="project" value="InterPro"/>
</dbReference>
<dbReference type="InterPro" id="IPR047499">
    <property type="entry name" value="DD_AK7"/>
</dbReference>
<keyword evidence="6" id="KW-1185">Reference proteome</keyword>
<dbReference type="EMBL" id="MCFL01000108">
    <property type="protein sequence ID" value="ORZ30026.1"/>
    <property type="molecule type" value="Genomic_DNA"/>
</dbReference>
<feature type="region of interest" description="Disordered" evidence="4">
    <location>
        <begin position="839"/>
        <end position="901"/>
    </location>
</feature>
<protein>
    <recommendedName>
        <fullName evidence="7">Adenylate kinase</fullName>
    </recommendedName>
</protein>
<organism evidence="5 6">
    <name type="scientific">Catenaria anguillulae PL171</name>
    <dbReference type="NCBI Taxonomy" id="765915"/>
    <lineage>
        <taxon>Eukaryota</taxon>
        <taxon>Fungi</taxon>
        <taxon>Fungi incertae sedis</taxon>
        <taxon>Blastocladiomycota</taxon>
        <taxon>Blastocladiomycetes</taxon>
        <taxon>Blastocladiales</taxon>
        <taxon>Catenariaceae</taxon>
        <taxon>Catenaria</taxon>
    </lineage>
</organism>
<dbReference type="SUPFAM" id="SSF51735">
    <property type="entry name" value="NAD(P)-binding Rossmann-fold domains"/>
    <property type="match status" value="1"/>
</dbReference>
<dbReference type="CDD" id="cd22967">
    <property type="entry name" value="DD_AK7"/>
    <property type="match status" value="1"/>
</dbReference>
<dbReference type="PANTHER" id="PTHR23359">
    <property type="entry name" value="NUCLEOTIDE KINASE"/>
    <property type="match status" value="1"/>
</dbReference>
<dbReference type="Gene3D" id="3.40.50.720">
    <property type="entry name" value="NAD(P)-binding Rossmann-like Domain"/>
    <property type="match status" value="1"/>
</dbReference>
<dbReference type="AlphaFoldDB" id="A0A1Y2H634"/>
<feature type="region of interest" description="Disordered" evidence="4">
    <location>
        <begin position="569"/>
        <end position="588"/>
    </location>
</feature>
<evidence type="ECO:0000256" key="2">
    <source>
        <dbReference type="ARBA" id="ARBA00022741"/>
    </source>
</evidence>
<keyword evidence="1" id="KW-0808">Transferase</keyword>
<evidence type="ECO:0008006" key="7">
    <source>
        <dbReference type="Google" id="ProtNLM"/>
    </source>
</evidence>
<evidence type="ECO:0000313" key="5">
    <source>
        <dbReference type="EMBL" id="ORZ30026.1"/>
    </source>
</evidence>
<comment type="caution">
    <text evidence="5">The sequence shown here is derived from an EMBL/GenBank/DDBJ whole genome shotgun (WGS) entry which is preliminary data.</text>
</comment>
<dbReference type="OrthoDB" id="10262413at2759"/>
<sequence length="901" mass="98058">MPPPSLTSPVLGPTVAFVTDVDTPVAHQVSRRLAQTVVGSRRPAPTPSDGDGDNETAETPNQRLPDNDNSNGTAALGVIGAHGAVGDVENAAGVDPNYHVMGYCRFRNSTPDEEDVPDELKTDANDPVGKSASTRDLIASLNTPGRPGKHIRRAIQRNDKENLKKLILDSSIIIVDFIHSIDDVPFILEVLNENAALFVDNPKTVIAISTILTWGRTKPDLEDPDTPLAEDEYRRRKPHPNYRTHVALEKEWVKLSKKECYRAYVVFAGLVYHAGDSGFHPMLKAAWHGADVPVYGDGENFLPMIHLDDLCELVVLLAEKRPEDMKYLLAVDDARTSYGELAKAISQALGTGKIKTLPKEQAILDRDLDQTARDHLGISLRFEPSNIKKLGLKWKYESGLLENMSRYVDEFRQGRGLTPLKVMVLGPPQVGKTYYAQKLATHYQLPYVDVDSVMKETMERLHRRVQLGMALLAGDSGEAPSGDGAVTDVAALAAAAAQEHIDPADIEGERELLEELTEYSKNNNGSFPDAHVLSFMRAKLASMACQNQGYVLDGFPLTKAQAVAVFKKEDGEGGSGGNGTTDANEDGGDAERAALDASLLPAHIVVLDAPDEWILDRCMQRPDSEVTPKTSEEGMNQRLGEYRKQNVDDVTVLNVFDESEIHPTFFNVATGTQGPVTGIMALLHAATQAQATGAGGAPAVMGTATPVDVLPALLKLIGKPHNYGPSKEDISLRRRIKAEEAARVARRLEQEEHQRQQEERDRHARALADWYSSPECQVGRVKRQEQEVLEAQSLPLRHYLMQHVMPTLSLALMEVCKMRPDDPIDFLAEYLFRHAPISLTGLDPPSPEPVRLRGGGSGVHGVTTSADLPPPSPGAQCHTPTSNPSASTAGDSPTTAPGSAV</sequence>
<feature type="compositionally biased region" description="Polar residues" evidence="4">
    <location>
        <begin position="878"/>
        <end position="901"/>
    </location>
</feature>
<dbReference type="Gene3D" id="1.20.890.10">
    <property type="entry name" value="cAMP-dependent protein kinase regulatory subunit, dimerization-anchoring domain"/>
    <property type="match status" value="1"/>
</dbReference>
<feature type="region of interest" description="Disordered" evidence="4">
    <location>
        <begin position="109"/>
        <end position="131"/>
    </location>
</feature>